<reference evidence="1 2" key="1">
    <citation type="submission" date="2015-05" db="EMBL/GenBank/DDBJ databases">
        <title>Genome sequences of Pluralibacter gergoviae.</title>
        <authorList>
            <person name="Greninger A.L."/>
            <person name="Miller S."/>
        </authorList>
    </citation>
    <scope>NUCLEOTIDE SEQUENCE [LARGE SCALE GENOMIC DNA]</scope>
    <source>
        <strain evidence="1 2">JS81F13</strain>
    </source>
</reference>
<proteinExistence type="predicted"/>
<dbReference type="AlphaFoldDB" id="A0A0J5KIS9"/>
<keyword evidence="2" id="KW-1185">Reference proteome</keyword>
<accession>A0A0J5KIS9</accession>
<dbReference type="EMBL" id="LDZF01000057">
    <property type="protein sequence ID" value="KMK06400.1"/>
    <property type="molecule type" value="Genomic_DNA"/>
</dbReference>
<sequence>MIAAARLSMRTRAEHLRRQRDERWLDSRGFLDKQAKPFVDEVGIEAVAQGDVCDGGTGFRTLLNDLGLERFAVGTALRAHGKSA</sequence>
<evidence type="ECO:0000313" key="1">
    <source>
        <dbReference type="EMBL" id="KMK06400.1"/>
    </source>
</evidence>
<evidence type="ECO:0000313" key="2">
    <source>
        <dbReference type="Proteomes" id="UP000036196"/>
    </source>
</evidence>
<organism evidence="1 2">
    <name type="scientific">Pluralibacter gergoviae</name>
    <name type="common">Enterobacter gergoviae</name>
    <dbReference type="NCBI Taxonomy" id="61647"/>
    <lineage>
        <taxon>Bacteria</taxon>
        <taxon>Pseudomonadati</taxon>
        <taxon>Pseudomonadota</taxon>
        <taxon>Gammaproteobacteria</taxon>
        <taxon>Enterobacterales</taxon>
        <taxon>Enterobacteriaceae</taxon>
        <taxon>Pluralibacter</taxon>
    </lineage>
</organism>
<name>A0A0J5KIS9_PLUGE</name>
<comment type="caution">
    <text evidence="1">The sequence shown here is derived from an EMBL/GenBank/DDBJ whole genome shotgun (WGS) entry which is preliminary data.</text>
</comment>
<dbReference type="Proteomes" id="UP000036196">
    <property type="component" value="Unassembled WGS sequence"/>
</dbReference>
<gene>
    <name evidence="1" type="ORF">ABW06_25380</name>
</gene>
<protein>
    <submittedName>
        <fullName evidence="1">Uncharacterized protein</fullName>
    </submittedName>
</protein>